<evidence type="ECO:0000313" key="1">
    <source>
        <dbReference type="EMBL" id="KAJ8112138.1"/>
    </source>
</evidence>
<dbReference type="EMBL" id="JAPHNI010000348">
    <property type="protein sequence ID" value="KAJ8112138.1"/>
    <property type="molecule type" value="Genomic_DNA"/>
</dbReference>
<gene>
    <name evidence="1" type="ORF">OPT61_g5428</name>
</gene>
<protein>
    <submittedName>
        <fullName evidence="1">Uncharacterized protein</fullName>
    </submittedName>
</protein>
<accession>A0ACC2IAH8</accession>
<evidence type="ECO:0000313" key="2">
    <source>
        <dbReference type="Proteomes" id="UP001153331"/>
    </source>
</evidence>
<proteinExistence type="predicted"/>
<name>A0ACC2IAH8_9PLEO</name>
<reference evidence="1" key="1">
    <citation type="submission" date="2022-11" db="EMBL/GenBank/DDBJ databases">
        <title>Genome Sequence of Boeremia exigua.</title>
        <authorList>
            <person name="Buettner E."/>
        </authorList>
    </citation>
    <scope>NUCLEOTIDE SEQUENCE</scope>
    <source>
        <strain evidence="1">CU02</strain>
    </source>
</reference>
<keyword evidence="2" id="KW-1185">Reference proteome</keyword>
<dbReference type="Proteomes" id="UP001153331">
    <property type="component" value="Unassembled WGS sequence"/>
</dbReference>
<comment type="caution">
    <text evidence="1">The sequence shown here is derived from an EMBL/GenBank/DDBJ whole genome shotgun (WGS) entry which is preliminary data.</text>
</comment>
<sequence>MQQGAAKLFNTKPEVKKEIEAADNFAALLPKPGVKKEPRVKKEEEADNNFLLLFSSNKSLVPSRGGSNTKRGRPTGLLVPYRGSLSTSVRATRNCARKELKDNKQKALIAASSSNCLAKIYLSSKIAKKNPSLLSSLTFLTDLTRIYKDKDVNNNNNNNNNNEIVASSKEDSKEDSDSTGESGSDADGSDCCTPPKHRLTSDSVGYHTEPGDSKVYNVPKSTLNDRRAGRPARRDCQPNSKKLTQLEEQVIASYILDLDLRGFAPTYAARTDYLKTQFNQAYNRQRALCEDPVLIRGWFELVEQTKATYSICDKDVYNFNKAGFIMGKITTQLIVTGSERRGRLKTV</sequence>
<organism evidence="1 2">
    <name type="scientific">Boeremia exigua</name>
    <dbReference type="NCBI Taxonomy" id="749465"/>
    <lineage>
        <taxon>Eukaryota</taxon>
        <taxon>Fungi</taxon>
        <taxon>Dikarya</taxon>
        <taxon>Ascomycota</taxon>
        <taxon>Pezizomycotina</taxon>
        <taxon>Dothideomycetes</taxon>
        <taxon>Pleosporomycetidae</taxon>
        <taxon>Pleosporales</taxon>
        <taxon>Pleosporineae</taxon>
        <taxon>Didymellaceae</taxon>
        <taxon>Boeremia</taxon>
    </lineage>
</organism>